<dbReference type="EMBL" id="CACRXK020000174">
    <property type="protein sequence ID" value="CAB3979175.1"/>
    <property type="molecule type" value="Genomic_DNA"/>
</dbReference>
<sequence>MEKDKNLSQEQSSVERFLTQIREVTESKEKLTLELEAANETTVEQRNIIDQLTLQLAEREKTINEKEQQSVKIENELKNEMNQLQQQLSLTTSEAIDLRNELTRTKDEYDEVILRIKQEAEQLNEKYNEDAGKHESTSQEVTSLRAQISELKQDLNASLSASVAREQETSGQVESLEKTRNELVAELNRCIEQGKKQKVDVESQKLRIDQLEQEKSSLQSIVLSQERKVSEIHEKLQQTERKLAEQEGVVSYERHRNTDTNQRLDMSVGSLSNMRQECETLREELRVLSEKLLKQHDAALESQSKYDSLITQLRTEMQHERETYAVERHKLASHLEQAVKESKDFSSLLRQREEELGHLRSEFNATSRTGTKASTALEFESRLRQTLENKNSTLESELAKAWGQTKSLMERLATIEADKGQLERELERKSQMYQLTEDSLQKKDADVVSLMVARDTAEQRAETAELKLMSMQREKENVQQDLERSQKDLGEAYQMKAELEMTREESFTLKSQLDDEEQNRSLHRLTIDELKRQVDMLHGRENQAYDQIDELQKIVKDYEHKVEVLQNKLRKVSDDHKMVEDEGKTVVEKLNEIRHANDQLQVDLVVAAERIEYLESKCERRKMKAIHKIQSLKEKFEREKRTANAAMLSLQNTLELSRKKIQKEEEWKQTTDGVRKQLVEEKQDLLTRLTESEEIIREHLRNLREAETRLSVMEKENLELRDKVNIVMRQNEHLERLNRILEKPENQSRSPLNSAVNNQSLYDALNRIRLHESLNSTDYSPQTSITPAYRTPDKSVNSLDASFIVSPPSGTLVVT</sequence>
<dbReference type="PANTHER" id="PTHR34479">
    <property type="entry name" value="COILED-COIL DOMAIN-CONTAINING PROTEIN 30"/>
    <property type="match status" value="1"/>
</dbReference>
<gene>
    <name evidence="1" type="ORF">PACLA_8A019328</name>
</gene>
<dbReference type="Pfam" id="PF15742">
    <property type="entry name" value="DUF4686"/>
    <property type="match status" value="1"/>
</dbReference>
<accession>A0A6S7FHX0</accession>
<proteinExistence type="predicted"/>
<keyword evidence="2" id="KW-1185">Reference proteome</keyword>
<name>A0A6S7FHX0_PARCT</name>
<dbReference type="InterPro" id="IPR052825">
    <property type="entry name" value="CCD-Prefoldin_beta-like"/>
</dbReference>
<dbReference type="Proteomes" id="UP001152795">
    <property type="component" value="Unassembled WGS sequence"/>
</dbReference>
<dbReference type="SUPFAM" id="SSF57997">
    <property type="entry name" value="Tropomyosin"/>
    <property type="match status" value="1"/>
</dbReference>
<organism evidence="1 2">
    <name type="scientific">Paramuricea clavata</name>
    <name type="common">Red gorgonian</name>
    <name type="synonym">Violescent sea-whip</name>
    <dbReference type="NCBI Taxonomy" id="317549"/>
    <lineage>
        <taxon>Eukaryota</taxon>
        <taxon>Metazoa</taxon>
        <taxon>Cnidaria</taxon>
        <taxon>Anthozoa</taxon>
        <taxon>Octocorallia</taxon>
        <taxon>Malacalcyonacea</taxon>
        <taxon>Plexauridae</taxon>
        <taxon>Paramuricea</taxon>
    </lineage>
</organism>
<dbReference type="InterPro" id="IPR031476">
    <property type="entry name" value="DUF4686"/>
</dbReference>
<protein>
    <submittedName>
        <fullName evidence="1">Uncharacterized protein</fullName>
    </submittedName>
</protein>
<dbReference type="AlphaFoldDB" id="A0A6S7FHX0"/>
<reference evidence="1" key="1">
    <citation type="submission" date="2020-04" db="EMBL/GenBank/DDBJ databases">
        <authorList>
            <person name="Alioto T."/>
            <person name="Alioto T."/>
            <person name="Gomez Garrido J."/>
        </authorList>
    </citation>
    <scope>NUCLEOTIDE SEQUENCE</scope>
    <source>
        <strain evidence="1">A484AB</strain>
    </source>
</reference>
<evidence type="ECO:0000313" key="2">
    <source>
        <dbReference type="Proteomes" id="UP001152795"/>
    </source>
</evidence>
<comment type="caution">
    <text evidence="1">The sequence shown here is derived from an EMBL/GenBank/DDBJ whole genome shotgun (WGS) entry which is preliminary data.</text>
</comment>
<dbReference type="OrthoDB" id="10007527at2759"/>
<evidence type="ECO:0000313" key="1">
    <source>
        <dbReference type="EMBL" id="CAB3979175.1"/>
    </source>
</evidence>
<dbReference type="PANTHER" id="PTHR34479:SF1">
    <property type="entry name" value="COILED-COIL DOMAIN-CONTAINING PROTEIN 30"/>
    <property type="match status" value="1"/>
</dbReference>
<dbReference type="Gene3D" id="1.20.5.340">
    <property type="match status" value="1"/>
</dbReference>